<proteinExistence type="predicted"/>
<dbReference type="InterPro" id="IPR036249">
    <property type="entry name" value="Thioredoxin-like_sf"/>
</dbReference>
<sequence>MSHKELNSKEDFAAAMETKDRYVFIYAYEGAIPPQATENAKRFADTTDAYSIDVGANPMPKEKLGITKVPTALVFRDGKEVARVDQMGPESMKGIEEILKAL</sequence>
<evidence type="ECO:0008006" key="3">
    <source>
        <dbReference type="Google" id="ProtNLM"/>
    </source>
</evidence>
<dbReference type="AlphaFoldDB" id="A0A1Y1YS99"/>
<dbReference type="CDD" id="cd02947">
    <property type="entry name" value="TRX_family"/>
    <property type="match status" value="1"/>
</dbReference>
<protein>
    <recommendedName>
        <fullName evidence="3">Thioredoxin domain-containing protein</fullName>
    </recommendedName>
</protein>
<dbReference type="OrthoDB" id="2121326at2759"/>
<dbReference type="Proteomes" id="UP000193144">
    <property type="component" value="Unassembled WGS sequence"/>
</dbReference>
<evidence type="ECO:0000313" key="1">
    <source>
        <dbReference type="EMBL" id="ORY00908.1"/>
    </source>
</evidence>
<dbReference type="Gene3D" id="3.40.30.10">
    <property type="entry name" value="Glutaredoxin"/>
    <property type="match status" value="1"/>
</dbReference>
<dbReference type="SUPFAM" id="SSF52833">
    <property type="entry name" value="Thioredoxin-like"/>
    <property type="match status" value="1"/>
</dbReference>
<name>A0A1Y1YS99_9PLEO</name>
<evidence type="ECO:0000313" key="2">
    <source>
        <dbReference type="Proteomes" id="UP000193144"/>
    </source>
</evidence>
<accession>A0A1Y1YS99</accession>
<keyword evidence="2" id="KW-1185">Reference proteome</keyword>
<dbReference type="STRING" id="1231657.A0A1Y1YS99"/>
<dbReference type="EMBL" id="MCFA01000177">
    <property type="protein sequence ID" value="ORY00908.1"/>
    <property type="molecule type" value="Genomic_DNA"/>
</dbReference>
<gene>
    <name evidence="1" type="ORF">BCR34DRAFT_592454</name>
</gene>
<reference evidence="1 2" key="1">
    <citation type="submission" date="2016-07" db="EMBL/GenBank/DDBJ databases">
        <title>Pervasive Adenine N6-methylation of Active Genes in Fungi.</title>
        <authorList>
            <consortium name="DOE Joint Genome Institute"/>
            <person name="Mondo S.J."/>
            <person name="Dannebaum R.O."/>
            <person name="Kuo R.C."/>
            <person name="Labutti K."/>
            <person name="Haridas S."/>
            <person name="Kuo A."/>
            <person name="Salamov A."/>
            <person name="Ahrendt S.R."/>
            <person name="Lipzen A."/>
            <person name="Sullivan W."/>
            <person name="Andreopoulos W.B."/>
            <person name="Clum A."/>
            <person name="Lindquist E."/>
            <person name="Daum C."/>
            <person name="Ramamoorthy G.K."/>
            <person name="Gryganskyi A."/>
            <person name="Culley D."/>
            <person name="Magnuson J.K."/>
            <person name="James T.Y."/>
            <person name="O'Malley M.A."/>
            <person name="Stajich J.E."/>
            <person name="Spatafora J.W."/>
            <person name="Visel A."/>
            <person name="Grigoriev I.V."/>
        </authorList>
    </citation>
    <scope>NUCLEOTIDE SEQUENCE [LARGE SCALE GENOMIC DNA]</scope>
    <source>
        <strain evidence="1 2">CBS 115471</strain>
    </source>
</reference>
<organism evidence="1 2">
    <name type="scientific">Clohesyomyces aquaticus</name>
    <dbReference type="NCBI Taxonomy" id="1231657"/>
    <lineage>
        <taxon>Eukaryota</taxon>
        <taxon>Fungi</taxon>
        <taxon>Dikarya</taxon>
        <taxon>Ascomycota</taxon>
        <taxon>Pezizomycotina</taxon>
        <taxon>Dothideomycetes</taxon>
        <taxon>Pleosporomycetidae</taxon>
        <taxon>Pleosporales</taxon>
        <taxon>Lindgomycetaceae</taxon>
        <taxon>Clohesyomyces</taxon>
    </lineage>
</organism>
<comment type="caution">
    <text evidence="1">The sequence shown here is derived from an EMBL/GenBank/DDBJ whole genome shotgun (WGS) entry which is preliminary data.</text>
</comment>